<dbReference type="PANTHER" id="PTHR21310">
    <property type="entry name" value="AMINOGLYCOSIDE PHOSPHOTRANSFERASE-RELATED-RELATED"/>
    <property type="match status" value="1"/>
</dbReference>
<dbReference type="InterPro" id="IPR002575">
    <property type="entry name" value="Aminoglycoside_PTrfase"/>
</dbReference>
<dbReference type="Gene3D" id="3.90.1200.10">
    <property type="match status" value="1"/>
</dbReference>
<dbReference type="Proteomes" id="UP000746471">
    <property type="component" value="Unassembled WGS sequence"/>
</dbReference>
<name>A0ABS5PTM1_9FIRM</name>
<dbReference type="InterPro" id="IPR011009">
    <property type="entry name" value="Kinase-like_dom_sf"/>
</dbReference>
<keyword evidence="3" id="KW-1185">Reference proteome</keyword>
<evidence type="ECO:0000313" key="2">
    <source>
        <dbReference type="EMBL" id="MBS7527387.1"/>
    </source>
</evidence>
<dbReference type="EMBL" id="JAHBCL010000019">
    <property type="protein sequence ID" value="MBS7527387.1"/>
    <property type="molecule type" value="Genomic_DNA"/>
</dbReference>
<feature type="domain" description="Aminoglycoside phosphotransferase" evidence="1">
    <location>
        <begin position="34"/>
        <end position="266"/>
    </location>
</feature>
<sequence>MNITLKDIEAIFKDRMNINTDSMTACGHHDLKRNLVYKVKSGEHTFIIKFYYKYHKQIRELNALHYYVNTPLKLLAHGIYQGIEWSIYPYITGYVMEGCLQTMPENKKCELFKDFGSKMADFHNAVSFQHFGDWVVGKYSHISAYQTFMINDTERIYHNIEKLNLKPNKLFQEAIGRTRKAYNTIETLDEVTLCHRDLDGRNILIGVNESQSVPDNKATSYQLITFLDFEKCVRFNPHYDIINLYRKYFYKAPALIKPFFEGYDKLRTRGEQYDIAFEFNLLRMGLDIASWSHHVSKCYYDETVDFLETMMTEDLTKWRI</sequence>
<protein>
    <submittedName>
        <fullName evidence="2">Aminoglycoside phosphotransferase family protein</fullName>
    </submittedName>
</protein>
<comment type="caution">
    <text evidence="2">The sequence shown here is derived from an EMBL/GenBank/DDBJ whole genome shotgun (WGS) entry which is preliminary data.</text>
</comment>
<gene>
    <name evidence="2" type="ORF">KHM83_11910</name>
</gene>
<evidence type="ECO:0000259" key="1">
    <source>
        <dbReference type="Pfam" id="PF01636"/>
    </source>
</evidence>
<dbReference type="InterPro" id="IPR051678">
    <property type="entry name" value="AGP_Transferase"/>
</dbReference>
<dbReference type="SUPFAM" id="SSF56112">
    <property type="entry name" value="Protein kinase-like (PK-like)"/>
    <property type="match status" value="1"/>
</dbReference>
<evidence type="ECO:0000313" key="3">
    <source>
        <dbReference type="Proteomes" id="UP000746471"/>
    </source>
</evidence>
<proteinExistence type="predicted"/>
<reference evidence="2 3" key="1">
    <citation type="submission" date="2021-05" db="EMBL/GenBank/DDBJ databases">
        <title>Fusibacter ferrireducens sp. nov., an anaerobic, sulfur- and Fe-reducing bacterium isolated from the mangrove sediment.</title>
        <authorList>
            <person name="Qiu D."/>
        </authorList>
    </citation>
    <scope>NUCLEOTIDE SEQUENCE [LARGE SCALE GENOMIC DNA]</scope>
    <source>
        <strain evidence="2 3">DSM 12116</strain>
    </source>
</reference>
<dbReference type="Pfam" id="PF01636">
    <property type="entry name" value="APH"/>
    <property type="match status" value="1"/>
</dbReference>
<organism evidence="2 3">
    <name type="scientific">Fusibacter paucivorans</name>
    <dbReference type="NCBI Taxonomy" id="76009"/>
    <lineage>
        <taxon>Bacteria</taxon>
        <taxon>Bacillati</taxon>
        <taxon>Bacillota</taxon>
        <taxon>Clostridia</taxon>
        <taxon>Eubacteriales</taxon>
        <taxon>Eubacteriales Family XII. Incertae Sedis</taxon>
        <taxon>Fusibacter</taxon>
    </lineage>
</organism>
<accession>A0ABS5PTM1</accession>
<dbReference type="RefSeq" id="WP_213237248.1">
    <property type="nucleotide sequence ID" value="NZ_JAHBCL010000019.1"/>
</dbReference>